<comment type="caution">
    <text evidence="2">The sequence shown here is derived from an EMBL/GenBank/DDBJ whole genome shotgun (WGS) entry which is preliminary data.</text>
</comment>
<accession>A0ABU7S579</accession>
<reference evidence="2 3" key="1">
    <citation type="submission" date="2024-01" db="EMBL/GenBank/DDBJ databases">
        <title>Genome insights into Plantactinospora sonchi sp. nov.</title>
        <authorList>
            <person name="Wang L."/>
        </authorList>
    </citation>
    <scope>NUCLEOTIDE SEQUENCE [LARGE SCALE GENOMIC DNA]</scope>
    <source>
        <strain evidence="2 3">NEAU-QY2</strain>
    </source>
</reference>
<dbReference type="RefSeq" id="WP_331218704.1">
    <property type="nucleotide sequence ID" value="NZ_JAZGQK010000046.1"/>
</dbReference>
<name>A0ABU7S579_9ACTN</name>
<dbReference type="EMBL" id="JAZGQK010000046">
    <property type="protein sequence ID" value="MEE6263913.1"/>
    <property type="molecule type" value="Genomic_DNA"/>
</dbReference>
<dbReference type="InterPro" id="IPR001173">
    <property type="entry name" value="Glyco_trans_2-like"/>
</dbReference>
<feature type="domain" description="Glycosyltransferase 2-like" evidence="1">
    <location>
        <begin position="6"/>
        <end position="167"/>
    </location>
</feature>
<keyword evidence="2" id="KW-0328">Glycosyltransferase</keyword>
<keyword evidence="2" id="KW-0808">Transferase</keyword>
<evidence type="ECO:0000259" key="1">
    <source>
        <dbReference type="Pfam" id="PF00535"/>
    </source>
</evidence>
<dbReference type="Proteomes" id="UP001332243">
    <property type="component" value="Unassembled WGS sequence"/>
</dbReference>
<dbReference type="CDD" id="cd00761">
    <property type="entry name" value="Glyco_tranf_GTA_type"/>
    <property type="match status" value="1"/>
</dbReference>
<dbReference type="SUPFAM" id="SSF53448">
    <property type="entry name" value="Nucleotide-diphospho-sugar transferases"/>
    <property type="match status" value="1"/>
</dbReference>
<sequence length="817" mass="88769">MSALVTVVVPIFNVEDYLPECLDSLARQTWRGLDVVLVDDGSTDGSAPIAADWAARDDRFRLLRQANRGLGAARNAGLDHGTGDHLMFVDSDDVLPPYAVEVLVGALERSGSDFVSGNVALLTGQGLRQSWLHRGTHRTTRLGITLRDQPNLVYDRLACNKLFRRSFWDRHGLRFPEGVRYEDIPVTIPAYALAGAVDVLDLPVYYWRQRPPGAVRSLSQRQTEVRNLVDRFAAVAGASRSLSRLADPELKRWYDESALRSDLRMFLDLLPEVDDTYRRRFLDLAVDFLTGVDERVLDRLAPRLRIAWRLARARALPELLAVLAAGSAGQPSAVVRRGLRHYLDLPLLDAGHPAVPRRAYRAPGGVRTEVHEARWVGDRLLVRGLAYDVSRGAARPWHPIRLLWLRAPSRRWRRMLPLPTRVHPTGGVAGPAAGRRRHHERAAWAGFSTLVDPRRLRGRGGWATGDWSFLVLLVGGGRPRPGMLAVGDARPALPARWVDAGVRVVPFVRSGRLWLRVERPGAWVTGVRVAEGALLVEGVAGRRPGPGTTLCLSRVTGVVGRAYPVQPLGVGVDPSVGADGVVVGDGRWVARVPLTHLVADSALVAGDGSAAPGGPVPSAGPAERTVLVGEAGAGWRVALAEPGAEPVELPVPADFTGVRRLVGPVELMARPTDDGVLWLRVLPPGPVAAAAELTDGVLILSGGLPTEGEGWAELLILLRHRESGTPTGSPLPDVVLPTEVRGAWWSVRIPLTGAAAPADGDWAPLYRRGPGGMPVDLPFDVSARRMLPRDVNVGIRRLELLSDREREVIRLGPRPAR</sequence>
<dbReference type="Gene3D" id="3.90.550.10">
    <property type="entry name" value="Spore Coat Polysaccharide Biosynthesis Protein SpsA, Chain A"/>
    <property type="match status" value="1"/>
</dbReference>
<gene>
    <name evidence="2" type="ORF">V1633_36235</name>
</gene>
<proteinExistence type="predicted"/>
<protein>
    <submittedName>
        <fullName evidence="2">Glycosyltransferase family 2 protein</fullName>
        <ecNumber evidence="2">2.4.-.-</ecNumber>
    </submittedName>
</protein>
<evidence type="ECO:0000313" key="2">
    <source>
        <dbReference type="EMBL" id="MEE6263913.1"/>
    </source>
</evidence>
<dbReference type="GO" id="GO:0016757">
    <property type="term" value="F:glycosyltransferase activity"/>
    <property type="evidence" value="ECO:0007669"/>
    <property type="project" value="UniProtKB-KW"/>
</dbReference>
<dbReference type="Pfam" id="PF00535">
    <property type="entry name" value="Glycos_transf_2"/>
    <property type="match status" value="1"/>
</dbReference>
<dbReference type="PANTHER" id="PTHR22916">
    <property type="entry name" value="GLYCOSYLTRANSFERASE"/>
    <property type="match status" value="1"/>
</dbReference>
<dbReference type="InterPro" id="IPR029044">
    <property type="entry name" value="Nucleotide-diphossugar_trans"/>
</dbReference>
<evidence type="ECO:0000313" key="3">
    <source>
        <dbReference type="Proteomes" id="UP001332243"/>
    </source>
</evidence>
<dbReference type="PANTHER" id="PTHR22916:SF3">
    <property type="entry name" value="UDP-GLCNAC:BETAGAL BETA-1,3-N-ACETYLGLUCOSAMINYLTRANSFERASE-LIKE PROTEIN 1"/>
    <property type="match status" value="1"/>
</dbReference>
<organism evidence="2 3">
    <name type="scientific">Plantactinospora sonchi</name>
    <dbReference type="NCBI Taxonomy" id="1544735"/>
    <lineage>
        <taxon>Bacteria</taxon>
        <taxon>Bacillati</taxon>
        <taxon>Actinomycetota</taxon>
        <taxon>Actinomycetes</taxon>
        <taxon>Micromonosporales</taxon>
        <taxon>Micromonosporaceae</taxon>
        <taxon>Plantactinospora</taxon>
    </lineage>
</organism>
<dbReference type="EC" id="2.4.-.-" evidence="2"/>
<keyword evidence="3" id="KW-1185">Reference proteome</keyword>